<keyword evidence="2" id="KW-1185">Reference proteome</keyword>
<accession>A0ABY1VP86</accession>
<sequence>MTTYSIHTICPGLACLLDNGERIATLERYDDYLSQWHGEGWFAYESPSHADAMANQNDRLTYAIAQGRTRRECANAFIIQHLN</sequence>
<evidence type="ECO:0000313" key="1">
    <source>
        <dbReference type="EMBL" id="SPT53481.1"/>
    </source>
</evidence>
<dbReference type="Proteomes" id="UP000250006">
    <property type="component" value="Unassembled WGS sequence"/>
</dbReference>
<name>A0ABY1VP86_9ACTO</name>
<gene>
    <name evidence="1" type="ORF">NCTC11535_01145</name>
</gene>
<reference evidence="1 2" key="1">
    <citation type="submission" date="2018-06" db="EMBL/GenBank/DDBJ databases">
        <authorList>
            <consortium name="Pathogen Informatics"/>
            <person name="Doyle S."/>
        </authorList>
    </citation>
    <scope>NUCLEOTIDE SEQUENCE [LARGE SCALE GENOMIC DNA]</scope>
    <source>
        <strain evidence="1 2">NCTC11535</strain>
    </source>
</reference>
<protein>
    <submittedName>
        <fullName evidence="1">Uncharacterized protein</fullName>
    </submittedName>
</protein>
<organism evidence="1 2">
    <name type="scientific">Actinomyces bovis</name>
    <dbReference type="NCBI Taxonomy" id="1658"/>
    <lineage>
        <taxon>Bacteria</taxon>
        <taxon>Bacillati</taxon>
        <taxon>Actinomycetota</taxon>
        <taxon>Actinomycetes</taxon>
        <taxon>Actinomycetales</taxon>
        <taxon>Actinomycetaceae</taxon>
        <taxon>Actinomyces</taxon>
    </lineage>
</organism>
<dbReference type="EMBL" id="UAPQ01000007">
    <property type="protein sequence ID" value="SPT53481.1"/>
    <property type="molecule type" value="Genomic_DNA"/>
</dbReference>
<proteinExistence type="predicted"/>
<evidence type="ECO:0000313" key="2">
    <source>
        <dbReference type="Proteomes" id="UP000250006"/>
    </source>
</evidence>
<dbReference type="RefSeq" id="WP_111836446.1">
    <property type="nucleotide sequence ID" value="NZ_UAPQ01000007.1"/>
</dbReference>
<comment type="caution">
    <text evidence="1">The sequence shown here is derived from an EMBL/GenBank/DDBJ whole genome shotgun (WGS) entry which is preliminary data.</text>
</comment>